<dbReference type="PANTHER" id="PTHR39961:SF1">
    <property type="entry name" value="DUF458 DOMAIN-CONTAINING PROTEIN"/>
    <property type="match status" value="1"/>
</dbReference>
<proteinExistence type="predicted"/>
<dbReference type="RefSeq" id="WP_204539314.1">
    <property type="nucleotide sequence ID" value="NZ_JAFBFI010000003.1"/>
</dbReference>
<accession>A0ABS2QEJ2</accession>
<dbReference type="Pfam" id="PF04308">
    <property type="entry name" value="RNaseH_like"/>
    <property type="match status" value="1"/>
</dbReference>
<keyword evidence="2" id="KW-1185">Reference proteome</keyword>
<comment type="caution">
    <text evidence="1">The sequence shown here is derived from an EMBL/GenBank/DDBJ whole genome shotgun (WGS) entry which is preliminary data.</text>
</comment>
<reference evidence="1 2" key="1">
    <citation type="submission" date="2021-01" db="EMBL/GenBank/DDBJ databases">
        <title>Genomic Encyclopedia of Type Strains, Phase IV (KMG-IV): sequencing the most valuable type-strain genomes for metagenomic binning, comparative biology and taxonomic classification.</title>
        <authorList>
            <person name="Goeker M."/>
        </authorList>
    </citation>
    <scope>NUCLEOTIDE SEQUENCE [LARGE SCALE GENOMIC DNA]</scope>
    <source>
        <strain evidence="1 2">DSM 105482</strain>
    </source>
</reference>
<dbReference type="EMBL" id="JAFBFI010000003">
    <property type="protein sequence ID" value="MBM7691554.1"/>
    <property type="molecule type" value="Genomic_DNA"/>
</dbReference>
<name>A0ABS2QEJ2_9BACI</name>
<dbReference type="InterPro" id="IPR007405">
    <property type="entry name" value="Phage_KVP40_Orf299"/>
</dbReference>
<gene>
    <name evidence="1" type="ORF">JOC77_000961</name>
</gene>
<organism evidence="1 2">
    <name type="scientific">Peribacillus deserti</name>
    <dbReference type="NCBI Taxonomy" id="673318"/>
    <lineage>
        <taxon>Bacteria</taxon>
        <taxon>Bacillati</taxon>
        <taxon>Bacillota</taxon>
        <taxon>Bacilli</taxon>
        <taxon>Bacillales</taxon>
        <taxon>Bacillaceae</taxon>
        <taxon>Peribacillus</taxon>
    </lineage>
</organism>
<dbReference type="PANTHER" id="PTHR39961">
    <property type="entry name" value="HYPOTHETICAL CYTOSOLIC PROTEIN"/>
    <property type="match status" value="1"/>
</dbReference>
<evidence type="ECO:0000313" key="2">
    <source>
        <dbReference type="Proteomes" id="UP000823486"/>
    </source>
</evidence>
<sequence length="190" mass="21650">MGHIQGNPIYFQNLTEKNMSFDHVFERIVSFIKKEPNGKYRLIVGTDSQVHTRHTVFITAIIIQRQGKGAWMCVHKDVVPRRMVHLHERISRETSLTEQLASLLTEDHKNILIDLILPHIYKGASFTFEGHIDIGSGSRNKTREYVNEMVARVEALGLEAVIKPDSYGASSVANKYTKKRNVLNPQKKLG</sequence>
<evidence type="ECO:0000313" key="1">
    <source>
        <dbReference type="EMBL" id="MBM7691554.1"/>
    </source>
</evidence>
<protein>
    <submittedName>
        <fullName evidence="1">RNase H-related nuclease YkuK (DUF458 family)</fullName>
    </submittedName>
</protein>
<dbReference type="Proteomes" id="UP000823486">
    <property type="component" value="Unassembled WGS sequence"/>
</dbReference>